<organism evidence="3 4">
    <name type="scientific">Stella humosa</name>
    <dbReference type="NCBI Taxonomy" id="94"/>
    <lineage>
        <taxon>Bacteria</taxon>
        <taxon>Pseudomonadati</taxon>
        <taxon>Pseudomonadota</taxon>
        <taxon>Alphaproteobacteria</taxon>
        <taxon>Rhodospirillales</taxon>
        <taxon>Stellaceae</taxon>
        <taxon>Stella</taxon>
    </lineage>
</organism>
<reference evidence="3 4" key="1">
    <citation type="submission" date="2018-11" db="EMBL/GenBank/DDBJ databases">
        <title>Genomic Encyclopedia of Type Strains, Phase IV (KMG-IV): sequencing the most valuable type-strain genomes for metagenomic binning, comparative biology and taxonomic classification.</title>
        <authorList>
            <person name="Goeker M."/>
        </authorList>
    </citation>
    <scope>NUCLEOTIDE SEQUENCE [LARGE SCALE GENOMIC DNA]</scope>
    <source>
        <strain evidence="3 4">DSM 5900</strain>
    </source>
</reference>
<name>A0A3N1KWH9_9PROT</name>
<sequence length="198" mass="21987">MHSHHRHDGDHRFHARRAGRDDSDSHFGRHDGGRHERGGRGGRGGGRRMFESGELKLVLLRLLEDQPRHGYDFIREIETRTGGAYVPSPGVVYPTLTLLDDLGHIAEARADGTRRLYSITDAGRAELEANRADAEAATARLSALGAERERVDGGPVRRAMHNLKEVLHQRLASEGVDRQILFDVAAIIDEAAGRIERL</sequence>
<dbReference type="InterPro" id="IPR036388">
    <property type="entry name" value="WH-like_DNA-bd_sf"/>
</dbReference>
<accession>A0A3N1KWH9</accession>
<dbReference type="RefSeq" id="WP_123694187.1">
    <property type="nucleotide sequence ID" value="NZ_AP019700.1"/>
</dbReference>
<dbReference type="InterPro" id="IPR005149">
    <property type="entry name" value="Tscrpt_reg_PadR_N"/>
</dbReference>
<dbReference type="Proteomes" id="UP000278222">
    <property type="component" value="Unassembled WGS sequence"/>
</dbReference>
<evidence type="ECO:0000313" key="4">
    <source>
        <dbReference type="Proteomes" id="UP000278222"/>
    </source>
</evidence>
<keyword evidence="3" id="KW-0238">DNA-binding</keyword>
<feature type="region of interest" description="Disordered" evidence="1">
    <location>
        <begin position="1"/>
        <end position="48"/>
    </location>
</feature>
<dbReference type="Pfam" id="PF03551">
    <property type="entry name" value="PadR"/>
    <property type="match status" value="1"/>
</dbReference>
<dbReference type="InterPro" id="IPR036390">
    <property type="entry name" value="WH_DNA-bd_sf"/>
</dbReference>
<dbReference type="AlphaFoldDB" id="A0A3N1KWH9"/>
<gene>
    <name evidence="3" type="ORF">EDC65_4700</name>
</gene>
<feature type="compositionally biased region" description="Basic and acidic residues" evidence="1">
    <location>
        <begin position="7"/>
        <end position="39"/>
    </location>
</feature>
<evidence type="ECO:0000313" key="3">
    <source>
        <dbReference type="EMBL" id="ROP83169.1"/>
    </source>
</evidence>
<dbReference type="PANTHER" id="PTHR43252:SF7">
    <property type="entry name" value="TRANSCRIPTIONAL REGULATOR YQJI"/>
    <property type="match status" value="1"/>
</dbReference>
<dbReference type="GO" id="GO:0003677">
    <property type="term" value="F:DNA binding"/>
    <property type="evidence" value="ECO:0007669"/>
    <property type="project" value="UniProtKB-KW"/>
</dbReference>
<feature type="domain" description="Transcription regulator PadR N-terminal" evidence="2">
    <location>
        <begin position="59"/>
        <end position="128"/>
    </location>
</feature>
<proteinExistence type="predicted"/>
<evidence type="ECO:0000256" key="1">
    <source>
        <dbReference type="SAM" id="MobiDB-lite"/>
    </source>
</evidence>
<dbReference type="PANTHER" id="PTHR43252">
    <property type="entry name" value="TRANSCRIPTIONAL REGULATOR YQJI"/>
    <property type="match status" value="1"/>
</dbReference>
<dbReference type="EMBL" id="RJKX01000017">
    <property type="protein sequence ID" value="ROP83169.1"/>
    <property type="molecule type" value="Genomic_DNA"/>
</dbReference>
<protein>
    <submittedName>
        <fullName evidence="3">DNA-binding PadR family transcriptional regulator</fullName>
    </submittedName>
</protein>
<comment type="caution">
    <text evidence="3">The sequence shown here is derived from an EMBL/GenBank/DDBJ whole genome shotgun (WGS) entry which is preliminary data.</text>
</comment>
<dbReference type="SUPFAM" id="SSF46785">
    <property type="entry name" value="Winged helix' DNA-binding domain"/>
    <property type="match status" value="1"/>
</dbReference>
<keyword evidence="4" id="KW-1185">Reference proteome</keyword>
<evidence type="ECO:0000259" key="2">
    <source>
        <dbReference type="Pfam" id="PF03551"/>
    </source>
</evidence>
<dbReference type="OrthoDB" id="9814826at2"/>
<dbReference type="Gene3D" id="1.10.10.10">
    <property type="entry name" value="Winged helix-like DNA-binding domain superfamily/Winged helix DNA-binding domain"/>
    <property type="match status" value="1"/>
</dbReference>